<feature type="non-terminal residue" evidence="1">
    <location>
        <position position="124"/>
    </location>
</feature>
<comment type="caution">
    <text evidence="1">The sequence shown here is derived from an EMBL/GenBank/DDBJ whole genome shotgun (WGS) entry which is preliminary data.</text>
</comment>
<dbReference type="EMBL" id="JQFK01001554">
    <property type="protein sequence ID" value="KGK34523.1"/>
    <property type="molecule type" value="Genomic_DNA"/>
</dbReference>
<gene>
    <name evidence="1" type="ORF">JL09_g6329</name>
</gene>
<protein>
    <submittedName>
        <fullName evidence="1">Uncharacterized protein</fullName>
    </submittedName>
</protein>
<evidence type="ECO:0000313" key="1">
    <source>
        <dbReference type="EMBL" id="KGK34523.1"/>
    </source>
</evidence>
<reference evidence="2" key="1">
    <citation type="journal article" date="2014" name="Microb. Cell Fact.">
        <title>Exploiting Issatchenkia orientalis SD108 for succinic acid production.</title>
        <authorList>
            <person name="Xiao H."/>
            <person name="Shao Z."/>
            <person name="Jiang Y."/>
            <person name="Dole S."/>
            <person name="Zhao H."/>
        </authorList>
    </citation>
    <scope>NUCLEOTIDE SEQUENCE [LARGE SCALE GENOMIC DNA]</scope>
    <source>
        <strain evidence="2">SD108</strain>
    </source>
</reference>
<sequence>MRDNSHINVENYNSQQLRKIKTKKTQLIPTNETITNNLMNDTIITSLMNETITTSLMNETNPTSLMNYPKNNTPLQLQSSHKFTLNKCQQSIGNIITPELTDAELDEKLFDNPNIKLYSLNDIC</sequence>
<evidence type="ECO:0000313" key="2">
    <source>
        <dbReference type="Proteomes" id="UP000029867"/>
    </source>
</evidence>
<proteinExistence type="predicted"/>
<organism evidence="1 2">
    <name type="scientific">Pichia kudriavzevii</name>
    <name type="common">Yeast</name>
    <name type="synonym">Issatchenkia orientalis</name>
    <dbReference type="NCBI Taxonomy" id="4909"/>
    <lineage>
        <taxon>Eukaryota</taxon>
        <taxon>Fungi</taxon>
        <taxon>Dikarya</taxon>
        <taxon>Ascomycota</taxon>
        <taxon>Saccharomycotina</taxon>
        <taxon>Pichiomycetes</taxon>
        <taxon>Pichiales</taxon>
        <taxon>Pichiaceae</taxon>
        <taxon>Pichia</taxon>
    </lineage>
</organism>
<dbReference type="Proteomes" id="UP000029867">
    <property type="component" value="Unassembled WGS sequence"/>
</dbReference>
<dbReference type="VEuPathDB" id="FungiDB:C5L36_0A09240"/>
<dbReference type="AlphaFoldDB" id="A0A099NP13"/>
<accession>A0A099NP13</accession>
<name>A0A099NP13_PICKU</name>
<dbReference type="HOGENOM" id="CLU_2009361_0_0_1"/>